<evidence type="ECO:0000313" key="5">
    <source>
        <dbReference type="Proteomes" id="UP000235050"/>
    </source>
</evidence>
<protein>
    <recommendedName>
        <fullName evidence="2">Aminopyrimidine aminohydrolase</fullName>
        <ecNumber evidence="2">3.5.99.2</ecNumber>
    </recommendedName>
</protein>
<dbReference type="GO" id="GO:0050334">
    <property type="term" value="F:thiaminase activity"/>
    <property type="evidence" value="ECO:0007669"/>
    <property type="project" value="UniProtKB-EC"/>
</dbReference>
<comment type="caution">
    <text evidence="4">The sequence shown here is derived from an EMBL/GenBank/DDBJ whole genome shotgun (WGS) entry which is preliminary data.</text>
</comment>
<dbReference type="InterPro" id="IPR050967">
    <property type="entry name" value="Thiamine_Salvage_TenA"/>
</dbReference>
<dbReference type="CDD" id="cd19366">
    <property type="entry name" value="TenA_C_BhTenA-like"/>
    <property type="match status" value="1"/>
</dbReference>
<reference evidence="4 5" key="1">
    <citation type="submission" date="2017-07" db="EMBL/GenBank/DDBJ databases">
        <title>Bifidobacterium novel species.</title>
        <authorList>
            <person name="Lugli G.A."/>
            <person name="Milani C."/>
            <person name="Duranti S."/>
            <person name="Mangifesta M."/>
        </authorList>
    </citation>
    <scope>NUCLEOTIDE SEQUENCE [LARGE SCALE GENOMIC DNA]</scope>
    <source>
        <strain evidence="5">Uis1B</strain>
    </source>
</reference>
<evidence type="ECO:0000256" key="2">
    <source>
        <dbReference type="RuleBase" id="RU363093"/>
    </source>
</evidence>
<dbReference type="PANTHER" id="PTHR43198">
    <property type="entry name" value="BIFUNCTIONAL TH2 PROTEIN"/>
    <property type="match status" value="1"/>
</dbReference>
<dbReference type="EMBL" id="NMWU01000008">
    <property type="protein sequence ID" value="PLS31550.1"/>
    <property type="molecule type" value="Genomic_DNA"/>
</dbReference>
<dbReference type="Proteomes" id="UP000235050">
    <property type="component" value="Unassembled WGS sequence"/>
</dbReference>
<keyword evidence="2" id="KW-0784">Thiamine biosynthesis</keyword>
<dbReference type="UniPathway" id="UPA00060"/>
<sequence length="253" mass="29222">MTATDPLGIAPAERNAIMPLTRFLPDHPFAERLYRAAEPVWEEGLGQPFLRELADGTLSRERFVFYMLQDYLYLNDYVNVHAIAFAKCDDPKIRQDLAQAIAGASNETDQVHDFFRDRFGITDEQMASARQSAFARSYTSNMIAIAYTKPLIDILVALLPCAWVYADYGTRIAASIGESIETNPYRAWIDMYGTDDFWESAVWLIDDIERLAAGEPEEHLQQLTEQFVVGVEHEYMFWASAYEMQRRWRPEWH</sequence>
<evidence type="ECO:0000256" key="1">
    <source>
        <dbReference type="ARBA" id="ARBA00004948"/>
    </source>
</evidence>
<keyword evidence="2" id="KW-0378">Hydrolase</keyword>
<keyword evidence="5" id="KW-1185">Reference proteome</keyword>
<dbReference type="AlphaFoldDB" id="A0A2N5JBG1"/>
<dbReference type="PANTHER" id="PTHR43198:SF2">
    <property type="entry name" value="SI:CH1073-67J19.1-RELATED"/>
    <property type="match status" value="1"/>
</dbReference>
<dbReference type="InterPro" id="IPR027574">
    <property type="entry name" value="Thiaminase_II"/>
</dbReference>
<dbReference type="EC" id="3.5.99.2" evidence="2"/>
<gene>
    <name evidence="4" type="ORF">Uis1B_0541</name>
</gene>
<feature type="domain" description="Thiaminase-2/PQQC" evidence="3">
    <location>
        <begin position="37"/>
        <end position="243"/>
    </location>
</feature>
<comment type="similarity">
    <text evidence="2">Belongs to the TenA family.</text>
</comment>
<proteinExistence type="inferred from homology"/>
<evidence type="ECO:0000313" key="4">
    <source>
        <dbReference type="EMBL" id="PLS31550.1"/>
    </source>
</evidence>
<dbReference type="GO" id="GO:0009228">
    <property type="term" value="P:thiamine biosynthetic process"/>
    <property type="evidence" value="ECO:0007669"/>
    <property type="project" value="UniProtKB-KW"/>
</dbReference>
<name>A0A2N5JBG1_9BIFI</name>
<dbReference type="GO" id="GO:0005829">
    <property type="term" value="C:cytosol"/>
    <property type="evidence" value="ECO:0007669"/>
    <property type="project" value="TreeGrafter"/>
</dbReference>
<comment type="function">
    <text evidence="2">Catalyzes an amino-pyrimidine hydrolysis reaction at the C5' of the pyrimidine moiety of thiamine compounds, a reaction that is part of a thiamine salvage pathway.</text>
</comment>
<comment type="catalytic activity">
    <reaction evidence="2">
        <text>4-amino-5-aminomethyl-2-methylpyrimidine + H2O = 4-amino-5-hydroxymethyl-2-methylpyrimidine + NH4(+)</text>
        <dbReference type="Rhea" id="RHEA:31799"/>
        <dbReference type="ChEBI" id="CHEBI:15377"/>
        <dbReference type="ChEBI" id="CHEBI:16892"/>
        <dbReference type="ChEBI" id="CHEBI:28938"/>
        <dbReference type="ChEBI" id="CHEBI:63416"/>
        <dbReference type="EC" id="3.5.99.2"/>
    </reaction>
</comment>
<accession>A0A2N5JBG1</accession>
<dbReference type="SUPFAM" id="SSF48613">
    <property type="entry name" value="Heme oxygenase-like"/>
    <property type="match status" value="1"/>
</dbReference>
<comment type="catalytic activity">
    <reaction evidence="2">
        <text>thiamine + H2O = 5-(2-hydroxyethyl)-4-methylthiazole + 4-amino-5-hydroxymethyl-2-methylpyrimidine + H(+)</text>
        <dbReference type="Rhea" id="RHEA:17509"/>
        <dbReference type="ChEBI" id="CHEBI:15377"/>
        <dbReference type="ChEBI" id="CHEBI:15378"/>
        <dbReference type="ChEBI" id="CHEBI:16892"/>
        <dbReference type="ChEBI" id="CHEBI:17957"/>
        <dbReference type="ChEBI" id="CHEBI:18385"/>
        <dbReference type="EC" id="3.5.99.2"/>
    </reaction>
</comment>
<organism evidence="4 5">
    <name type="scientific">Bifidobacterium margollesii</name>
    <dbReference type="NCBI Taxonomy" id="2020964"/>
    <lineage>
        <taxon>Bacteria</taxon>
        <taxon>Bacillati</taxon>
        <taxon>Actinomycetota</taxon>
        <taxon>Actinomycetes</taxon>
        <taxon>Bifidobacteriales</taxon>
        <taxon>Bifidobacteriaceae</taxon>
        <taxon>Bifidobacterium</taxon>
    </lineage>
</organism>
<dbReference type="Pfam" id="PF03070">
    <property type="entry name" value="TENA_THI-4"/>
    <property type="match status" value="1"/>
</dbReference>
<dbReference type="InterPro" id="IPR004305">
    <property type="entry name" value="Thiaminase-2/PQQC"/>
</dbReference>
<dbReference type="GO" id="GO:0009229">
    <property type="term" value="P:thiamine diphosphate biosynthetic process"/>
    <property type="evidence" value="ECO:0007669"/>
    <property type="project" value="UniProtKB-UniPathway"/>
</dbReference>
<dbReference type="NCBIfam" id="TIGR04306">
    <property type="entry name" value="salvage_TenA"/>
    <property type="match status" value="1"/>
</dbReference>
<dbReference type="InterPro" id="IPR016084">
    <property type="entry name" value="Haem_Oase-like_multi-hlx"/>
</dbReference>
<dbReference type="Gene3D" id="1.20.910.10">
    <property type="entry name" value="Heme oxygenase-like"/>
    <property type="match status" value="1"/>
</dbReference>
<comment type="pathway">
    <text evidence="1 2">Cofactor biosynthesis; thiamine diphosphate biosynthesis.</text>
</comment>
<evidence type="ECO:0000259" key="3">
    <source>
        <dbReference type="Pfam" id="PF03070"/>
    </source>
</evidence>